<comment type="caution">
    <text evidence="13">The sequence shown here is derived from an EMBL/GenBank/DDBJ whole genome shotgun (WGS) entry which is preliminary data.</text>
</comment>
<dbReference type="InterPro" id="IPR036457">
    <property type="entry name" value="PPM-type-like_dom_sf"/>
</dbReference>
<evidence type="ECO:0000259" key="10">
    <source>
        <dbReference type="PROSITE" id="PS50109"/>
    </source>
</evidence>
<feature type="domain" description="PAS" evidence="12">
    <location>
        <begin position="769"/>
        <end position="804"/>
    </location>
</feature>
<dbReference type="InterPro" id="IPR029016">
    <property type="entry name" value="GAF-like_dom_sf"/>
</dbReference>
<dbReference type="SUPFAM" id="SSF47384">
    <property type="entry name" value="Homodimeric domain of signal transducing histidine kinase"/>
    <property type="match status" value="1"/>
</dbReference>
<proteinExistence type="predicted"/>
<feature type="domain" description="Histidine kinase" evidence="10">
    <location>
        <begin position="359"/>
        <end position="576"/>
    </location>
</feature>
<evidence type="ECO:0000256" key="4">
    <source>
        <dbReference type="ARBA" id="ARBA00022553"/>
    </source>
</evidence>
<dbReference type="EC" id="2.7.13.3" evidence="3"/>
<dbReference type="Gene3D" id="3.30.450.20">
    <property type="entry name" value="PAS domain"/>
    <property type="match status" value="2"/>
</dbReference>
<evidence type="ECO:0000259" key="11">
    <source>
        <dbReference type="PROSITE" id="PS50110"/>
    </source>
</evidence>
<keyword evidence="4 8" id="KW-0597">Phosphoprotein</keyword>
<evidence type="ECO:0000256" key="7">
    <source>
        <dbReference type="ARBA" id="ARBA00023012"/>
    </source>
</evidence>
<dbReference type="InterPro" id="IPR000014">
    <property type="entry name" value="PAS"/>
</dbReference>
<dbReference type="Gene3D" id="3.40.50.2300">
    <property type="match status" value="1"/>
</dbReference>
<evidence type="ECO:0000256" key="8">
    <source>
        <dbReference type="PROSITE-ProRule" id="PRU00169"/>
    </source>
</evidence>
<dbReference type="Gene3D" id="3.60.40.10">
    <property type="entry name" value="PPM-type phosphatase domain"/>
    <property type="match status" value="1"/>
</dbReference>
<comment type="subcellular location">
    <subcellularLocation>
        <location evidence="2">Cell membrane</location>
    </subcellularLocation>
</comment>
<evidence type="ECO:0000313" key="14">
    <source>
        <dbReference type="Proteomes" id="UP001501842"/>
    </source>
</evidence>
<dbReference type="SMART" id="SM00388">
    <property type="entry name" value="HisKA"/>
    <property type="match status" value="1"/>
</dbReference>
<dbReference type="Proteomes" id="UP001501842">
    <property type="component" value="Unassembled WGS sequence"/>
</dbReference>
<dbReference type="InterPro" id="IPR003018">
    <property type="entry name" value="GAF"/>
</dbReference>
<protein>
    <recommendedName>
        <fullName evidence="3">histidine kinase</fullName>
        <ecNumber evidence="3">2.7.13.3</ecNumber>
    </recommendedName>
</protein>
<dbReference type="InterPro" id="IPR036097">
    <property type="entry name" value="HisK_dim/P_sf"/>
</dbReference>
<dbReference type="InterPro" id="IPR036890">
    <property type="entry name" value="HATPase_C_sf"/>
</dbReference>
<dbReference type="Pfam" id="PF13581">
    <property type="entry name" value="HATPase_c_2"/>
    <property type="match status" value="1"/>
</dbReference>
<dbReference type="SMART" id="SM00091">
    <property type="entry name" value="PAS"/>
    <property type="match status" value="1"/>
</dbReference>
<feature type="domain" description="Response regulatory" evidence="11">
    <location>
        <begin position="637"/>
        <end position="753"/>
    </location>
</feature>
<feature type="modified residue" description="4-aspartylphosphate" evidence="8">
    <location>
        <position position="686"/>
    </location>
</feature>
<evidence type="ECO:0000313" key="13">
    <source>
        <dbReference type="EMBL" id="GAA2734748.1"/>
    </source>
</evidence>
<keyword evidence="5" id="KW-0808">Transferase</keyword>
<comment type="catalytic activity">
    <reaction evidence="1">
        <text>ATP + protein L-histidine = ADP + protein N-phospho-L-histidine.</text>
        <dbReference type="EC" id="2.7.13.3"/>
    </reaction>
</comment>
<dbReference type="PROSITE" id="PS50109">
    <property type="entry name" value="HIS_KIN"/>
    <property type="match status" value="1"/>
</dbReference>
<dbReference type="InterPro" id="IPR001789">
    <property type="entry name" value="Sig_transdc_resp-reg_receiver"/>
</dbReference>
<evidence type="ECO:0000256" key="3">
    <source>
        <dbReference type="ARBA" id="ARBA00012438"/>
    </source>
</evidence>
<evidence type="ECO:0000256" key="1">
    <source>
        <dbReference type="ARBA" id="ARBA00000085"/>
    </source>
</evidence>
<evidence type="ECO:0000259" key="12">
    <source>
        <dbReference type="PROSITE" id="PS50112"/>
    </source>
</evidence>
<dbReference type="CDD" id="cd16936">
    <property type="entry name" value="HATPase_RsbW-like"/>
    <property type="match status" value="1"/>
</dbReference>
<dbReference type="Gene3D" id="3.30.450.40">
    <property type="match status" value="1"/>
</dbReference>
<dbReference type="SUPFAM" id="SSF52172">
    <property type="entry name" value="CheY-like"/>
    <property type="match status" value="1"/>
</dbReference>
<sequence length="1386" mass="150076">MTRSEDSGHEPPAATEVFTVDAEVGRDLAAVDWEATPLGPPNGWPQSLQTAVSILLSSRFSMWMAWGPELTFFCNAAYRRDTLGQKYPWALGRPANEVWAEIWDDIGPRIETVLSTGKATWDEGLLLFLERSGYTEESYHTFSYSPLRDDAGEVVGMLCVVSEETERIIGGRQMATLRDLGSDLSVVRTEQEMLAFAGRQLDRNLRDFPFTLTYLLQEDGSARLAGSTGIASGHRAAPETLPADGSGAVWPAAALARGESVLVELGGTAYAGLPAGDWSEPPTHALVLPLLQQGDAPYGFLVAALNRYRPLDEGYRGFAELVAGHIAAGIASARSYQAQQRRAEELAELDRAKTAFFSNISHEFRTPLTLIMGPLEELRDRLGETDERAREELETIHRNGLRMSKLVNALLDFSRIEAGRMQARYERVDVAEVTAELASVFRSAVDKAGLSFEVDCPSLDEPVHLDRGMWEKVVFNLLSNALKFTFEGSIRVSVSGEDDHAAITVADTGIGVSAEEVPRLFERFHRIESARSRSNEGSGIGLALVQELVGLHGGTITAESAEGEGTSFTIRLPYGTAHLPAESLAPSAGTASVSASVSAGADPYLQEVLRWLPGDEADAADPSAEGHSPTGPAVPTRVLIADDNADMREYLTRILADAGYRVDAVNDGQDALESVRAHAPDLVVSDVMMPRMDGLSLVAALRADPRTPSVPVLLLSARAGQEASIEGLQAGADDYLVKPFAAAELLARVRANVELARLRNHHARWRAALVDSMQEAFFVCDEDGAVIEINAAFTDILGYGPEGLPYRPIHPWWPEASTDPQAHQQVADAFSTLLDQTRGRYTIPVIHRDGHRLWATATFNQVQNPDTGHKVIVGTFRDVTAEHYAIQRESALASLSTCLSRATSLPDALDCALDELRELWDARCVVAAVFGEHDDEPVLSATDASITWRDLSDERRGILSGLPQRPPLTPAVDQDGAGILLEHPEGPMALWIDLGDRRPFTGEDQLLLSLLAGHLAQGLVRVHQIDQQRETALALQRAILGPSHLPDGFAVRYEPASRPLEVGGDWYDTFTLPDGRIGIVVGDCVGRGLAAAAVMGQLRSACRALLLQDPSPARTLMALDHFAATVPGALCTTVFCGVLDYESGHLTYCSAGHPPGILVLPDGTTLLLDEGRSIPLGVRPGRERPQGECTIPARATLLLYTDGLVERRRRPLSAGIGQAGETVQEGRNVAVDDLATQVMTRLSPTGGYEDDVALLLYRHPAPLEVTFPAESAQLAPVRKALRSWLAQCQLPPQTVQNVLVSAGEACANAIEHGHRHAPGDTIRLRAEAFVDDLHLTVADTGRWMPPRPEPNARRGRGIALMRAMMQRVTITPGPAGTTVDMYTRIA</sequence>
<dbReference type="InterPro" id="IPR013656">
    <property type="entry name" value="PAS_4"/>
</dbReference>
<dbReference type="SMART" id="SM00331">
    <property type="entry name" value="PP2C_SIG"/>
    <property type="match status" value="1"/>
</dbReference>
<dbReference type="Pfam" id="PF13185">
    <property type="entry name" value="GAF_2"/>
    <property type="match status" value="1"/>
</dbReference>
<dbReference type="Pfam" id="PF07228">
    <property type="entry name" value="SpoIIE"/>
    <property type="match status" value="1"/>
</dbReference>
<evidence type="ECO:0000256" key="6">
    <source>
        <dbReference type="ARBA" id="ARBA00022777"/>
    </source>
</evidence>
<dbReference type="CDD" id="cd00130">
    <property type="entry name" value="PAS"/>
    <property type="match status" value="1"/>
</dbReference>
<dbReference type="InterPro" id="IPR013767">
    <property type="entry name" value="PAS_fold"/>
</dbReference>
<dbReference type="Pfam" id="PF08448">
    <property type="entry name" value="PAS_4"/>
    <property type="match status" value="1"/>
</dbReference>
<reference evidence="14" key="1">
    <citation type="journal article" date="2019" name="Int. J. Syst. Evol. Microbiol.">
        <title>The Global Catalogue of Microorganisms (GCM) 10K type strain sequencing project: providing services to taxonomists for standard genome sequencing and annotation.</title>
        <authorList>
            <consortium name="The Broad Institute Genomics Platform"/>
            <consortium name="The Broad Institute Genome Sequencing Center for Infectious Disease"/>
            <person name="Wu L."/>
            <person name="Ma J."/>
        </authorList>
    </citation>
    <scope>NUCLEOTIDE SEQUENCE [LARGE SCALE GENOMIC DNA]</scope>
    <source>
        <strain evidence="14">JCM 8201</strain>
    </source>
</reference>
<gene>
    <name evidence="13" type="ORF">GCM10010439_57830</name>
</gene>
<keyword evidence="6" id="KW-0418">Kinase</keyword>
<dbReference type="InterPro" id="IPR003594">
    <property type="entry name" value="HATPase_dom"/>
</dbReference>
<evidence type="ECO:0000256" key="9">
    <source>
        <dbReference type="SAM" id="MobiDB-lite"/>
    </source>
</evidence>
<dbReference type="PANTHER" id="PTHR43547:SF2">
    <property type="entry name" value="HYBRID SIGNAL TRANSDUCTION HISTIDINE KINASE C"/>
    <property type="match status" value="1"/>
</dbReference>
<dbReference type="InterPro" id="IPR005467">
    <property type="entry name" value="His_kinase_dom"/>
</dbReference>
<dbReference type="SUPFAM" id="SSF55781">
    <property type="entry name" value="GAF domain-like"/>
    <property type="match status" value="1"/>
</dbReference>
<evidence type="ECO:0000256" key="2">
    <source>
        <dbReference type="ARBA" id="ARBA00004236"/>
    </source>
</evidence>
<dbReference type="SUPFAM" id="SSF55874">
    <property type="entry name" value="ATPase domain of HSP90 chaperone/DNA topoisomerase II/histidine kinase"/>
    <property type="match status" value="2"/>
</dbReference>
<dbReference type="EMBL" id="BAAATZ010000029">
    <property type="protein sequence ID" value="GAA2734748.1"/>
    <property type="molecule type" value="Genomic_DNA"/>
</dbReference>
<organism evidence="13 14">
    <name type="scientific">Actinocorallia aurantiaca</name>
    <dbReference type="NCBI Taxonomy" id="46204"/>
    <lineage>
        <taxon>Bacteria</taxon>
        <taxon>Bacillati</taxon>
        <taxon>Actinomycetota</taxon>
        <taxon>Actinomycetes</taxon>
        <taxon>Streptosporangiales</taxon>
        <taxon>Thermomonosporaceae</taxon>
        <taxon>Actinocorallia</taxon>
    </lineage>
</organism>
<dbReference type="InterPro" id="IPR035965">
    <property type="entry name" value="PAS-like_dom_sf"/>
</dbReference>
<accession>A0ABP6H0F2</accession>
<dbReference type="InterPro" id="IPR011006">
    <property type="entry name" value="CheY-like_superfamily"/>
</dbReference>
<dbReference type="PRINTS" id="PR00344">
    <property type="entry name" value="BCTRLSENSOR"/>
</dbReference>
<evidence type="ECO:0000256" key="5">
    <source>
        <dbReference type="ARBA" id="ARBA00022679"/>
    </source>
</evidence>
<dbReference type="Gene3D" id="1.10.287.130">
    <property type="match status" value="1"/>
</dbReference>
<dbReference type="Pfam" id="PF00989">
    <property type="entry name" value="PAS"/>
    <property type="match status" value="1"/>
</dbReference>
<dbReference type="InterPro" id="IPR001932">
    <property type="entry name" value="PPM-type_phosphatase-like_dom"/>
</dbReference>
<dbReference type="Pfam" id="PF00072">
    <property type="entry name" value="Response_reg"/>
    <property type="match status" value="1"/>
</dbReference>
<dbReference type="Pfam" id="PF02518">
    <property type="entry name" value="HATPase_c"/>
    <property type="match status" value="1"/>
</dbReference>
<dbReference type="InterPro" id="IPR004358">
    <property type="entry name" value="Sig_transdc_His_kin-like_C"/>
</dbReference>
<dbReference type="Pfam" id="PF00512">
    <property type="entry name" value="HisKA"/>
    <property type="match status" value="1"/>
</dbReference>
<dbReference type="Gene3D" id="3.30.565.10">
    <property type="entry name" value="Histidine kinase-like ATPase, C-terminal domain"/>
    <property type="match status" value="2"/>
</dbReference>
<dbReference type="CDD" id="cd00082">
    <property type="entry name" value="HisKA"/>
    <property type="match status" value="1"/>
</dbReference>
<dbReference type="PANTHER" id="PTHR43547">
    <property type="entry name" value="TWO-COMPONENT HISTIDINE KINASE"/>
    <property type="match status" value="1"/>
</dbReference>
<dbReference type="SUPFAM" id="SSF55785">
    <property type="entry name" value="PYP-like sensor domain (PAS domain)"/>
    <property type="match status" value="1"/>
</dbReference>
<dbReference type="NCBIfam" id="TIGR00229">
    <property type="entry name" value="sensory_box"/>
    <property type="match status" value="1"/>
</dbReference>
<dbReference type="SMART" id="SM00387">
    <property type="entry name" value="HATPase_c"/>
    <property type="match status" value="1"/>
</dbReference>
<keyword evidence="14" id="KW-1185">Reference proteome</keyword>
<dbReference type="SMART" id="SM00448">
    <property type="entry name" value="REC"/>
    <property type="match status" value="1"/>
</dbReference>
<dbReference type="InterPro" id="IPR003661">
    <property type="entry name" value="HisK_dim/P_dom"/>
</dbReference>
<keyword evidence="7" id="KW-0902">Two-component regulatory system</keyword>
<dbReference type="RefSeq" id="WP_344454941.1">
    <property type="nucleotide sequence ID" value="NZ_BAAATZ010000029.1"/>
</dbReference>
<feature type="region of interest" description="Disordered" evidence="9">
    <location>
        <begin position="616"/>
        <end position="635"/>
    </location>
</feature>
<dbReference type="PROSITE" id="PS50112">
    <property type="entry name" value="PAS"/>
    <property type="match status" value="1"/>
</dbReference>
<dbReference type="PROSITE" id="PS50110">
    <property type="entry name" value="RESPONSE_REGULATORY"/>
    <property type="match status" value="1"/>
</dbReference>
<name>A0ABP6H0F2_9ACTN</name>
<dbReference type="CDD" id="cd16922">
    <property type="entry name" value="HATPase_EvgS-ArcB-TorS-like"/>
    <property type="match status" value="1"/>
</dbReference>
<dbReference type="CDD" id="cd17574">
    <property type="entry name" value="REC_OmpR"/>
    <property type="match status" value="1"/>
</dbReference>